<gene>
    <name evidence="1" type="ordered locus">cce_3179</name>
</gene>
<sequence length="37" mass="4278">MSHDLALIVISHHQGHKGQVKRKLSQSFIDEKLKLVR</sequence>
<keyword evidence="2" id="KW-1185">Reference proteome</keyword>
<dbReference type="Proteomes" id="UP000001203">
    <property type="component" value="Chromosome circular"/>
</dbReference>
<dbReference type="AlphaFoldDB" id="B1WXI6"/>
<proteinExistence type="predicted"/>
<accession>B1WXI6</accession>
<dbReference type="EMBL" id="CP000806">
    <property type="protein sequence ID" value="ACB52527.1"/>
    <property type="molecule type" value="Genomic_DNA"/>
</dbReference>
<reference evidence="1 2" key="1">
    <citation type="journal article" date="2008" name="Proc. Natl. Acad. Sci. U.S.A.">
        <title>The genome of Cyanothece 51142, a unicellular diazotrophic cyanobacterium important in the marine nitrogen cycle.</title>
        <authorList>
            <person name="Welsh E.A."/>
            <person name="Liberton M."/>
            <person name="Stoeckel J."/>
            <person name="Loh T."/>
            <person name="Elvitigala T."/>
            <person name="Wang C."/>
            <person name="Wollam A."/>
            <person name="Fulton R.S."/>
            <person name="Clifton S.W."/>
            <person name="Jacobs J.M."/>
            <person name="Aurora R."/>
            <person name="Ghosh B.K."/>
            <person name="Sherman L.A."/>
            <person name="Smith R.D."/>
            <person name="Wilson R.K."/>
            <person name="Pakrasi H.B."/>
        </authorList>
    </citation>
    <scope>NUCLEOTIDE SEQUENCE [LARGE SCALE GENOMIC DNA]</scope>
    <source>
        <strain evidence="2">ATCC 51142 / BH68</strain>
    </source>
</reference>
<dbReference type="KEGG" id="cyt:cce_3179"/>
<dbReference type="HOGENOM" id="CLU_3342765_0_0_3"/>
<protein>
    <submittedName>
        <fullName evidence="1">Uncharacterized protein</fullName>
    </submittedName>
</protein>
<name>B1WXI6_CROS5</name>
<evidence type="ECO:0000313" key="1">
    <source>
        <dbReference type="EMBL" id="ACB52527.1"/>
    </source>
</evidence>
<evidence type="ECO:0000313" key="2">
    <source>
        <dbReference type="Proteomes" id="UP000001203"/>
    </source>
</evidence>
<organism evidence="1 2">
    <name type="scientific">Crocosphaera subtropica (strain ATCC 51142 / BH68)</name>
    <name type="common">Cyanothece sp. (strain ATCC 51142)</name>
    <dbReference type="NCBI Taxonomy" id="43989"/>
    <lineage>
        <taxon>Bacteria</taxon>
        <taxon>Bacillati</taxon>
        <taxon>Cyanobacteriota</taxon>
        <taxon>Cyanophyceae</taxon>
        <taxon>Oscillatoriophycideae</taxon>
        <taxon>Chroococcales</taxon>
        <taxon>Aphanothecaceae</taxon>
        <taxon>Crocosphaera</taxon>
        <taxon>Crocosphaera subtropica</taxon>
    </lineage>
</organism>